<evidence type="ECO:0000256" key="5">
    <source>
        <dbReference type="ARBA" id="ARBA00022679"/>
    </source>
</evidence>
<gene>
    <name evidence="10" type="primary">lpxK_13</name>
    <name evidence="10" type="ORF">GALL_551030</name>
</gene>
<dbReference type="EMBL" id="MLJW01009078">
    <property type="protein sequence ID" value="OIQ63355.1"/>
    <property type="molecule type" value="Genomic_DNA"/>
</dbReference>
<keyword evidence="3" id="KW-0444">Lipid biosynthesis</keyword>
<keyword evidence="9" id="KW-0443">Lipid metabolism</keyword>
<keyword evidence="8" id="KW-0067">ATP-binding</keyword>
<dbReference type="GO" id="GO:0009245">
    <property type="term" value="P:lipid A biosynthetic process"/>
    <property type="evidence" value="ECO:0007669"/>
    <property type="project" value="UniProtKB-KW"/>
</dbReference>
<dbReference type="PANTHER" id="PTHR42724">
    <property type="entry name" value="TETRAACYLDISACCHARIDE 4'-KINASE"/>
    <property type="match status" value="1"/>
</dbReference>
<evidence type="ECO:0000256" key="2">
    <source>
        <dbReference type="ARBA" id="ARBA00012071"/>
    </source>
</evidence>
<dbReference type="AlphaFoldDB" id="A0A1J5PDQ0"/>
<organism evidence="10">
    <name type="scientific">mine drainage metagenome</name>
    <dbReference type="NCBI Taxonomy" id="410659"/>
    <lineage>
        <taxon>unclassified sequences</taxon>
        <taxon>metagenomes</taxon>
        <taxon>ecological metagenomes</taxon>
    </lineage>
</organism>
<dbReference type="GO" id="GO:0009244">
    <property type="term" value="P:lipopolysaccharide core region biosynthetic process"/>
    <property type="evidence" value="ECO:0007669"/>
    <property type="project" value="TreeGrafter"/>
</dbReference>
<dbReference type="InterPro" id="IPR003758">
    <property type="entry name" value="LpxK"/>
</dbReference>
<keyword evidence="5 10" id="KW-0808">Transferase</keyword>
<evidence type="ECO:0000256" key="7">
    <source>
        <dbReference type="ARBA" id="ARBA00022777"/>
    </source>
</evidence>
<protein>
    <recommendedName>
        <fullName evidence="2">tetraacyldisaccharide 4'-kinase</fullName>
        <ecNumber evidence="2">2.7.1.130</ecNumber>
    </recommendedName>
</protein>
<dbReference type="NCBIfam" id="TIGR00682">
    <property type="entry name" value="lpxK"/>
    <property type="match status" value="1"/>
</dbReference>
<evidence type="ECO:0000256" key="4">
    <source>
        <dbReference type="ARBA" id="ARBA00022556"/>
    </source>
</evidence>
<proteinExistence type="predicted"/>
<dbReference type="UniPathway" id="UPA00359">
    <property type="reaction ID" value="UER00482"/>
</dbReference>
<dbReference type="Pfam" id="PF02606">
    <property type="entry name" value="LpxK"/>
    <property type="match status" value="1"/>
</dbReference>
<name>A0A1J5PDQ0_9ZZZZ</name>
<comment type="pathway">
    <text evidence="1">Glycolipid biosynthesis; lipid IV(A) biosynthesis; lipid IV(A) from (3R)-3-hydroxytetradecanoyl-[acyl-carrier-protein] and UDP-N-acetyl-alpha-D-glucosamine: step 6/6.</text>
</comment>
<accession>A0A1J5PDQ0</accession>
<dbReference type="GO" id="GO:0009029">
    <property type="term" value="F:lipid-A 4'-kinase activity"/>
    <property type="evidence" value="ECO:0007669"/>
    <property type="project" value="UniProtKB-EC"/>
</dbReference>
<dbReference type="GO" id="GO:0005524">
    <property type="term" value="F:ATP binding"/>
    <property type="evidence" value="ECO:0007669"/>
    <property type="project" value="UniProtKB-KW"/>
</dbReference>
<dbReference type="EC" id="2.7.1.130" evidence="2"/>
<evidence type="ECO:0000256" key="1">
    <source>
        <dbReference type="ARBA" id="ARBA00004870"/>
    </source>
</evidence>
<keyword evidence="6" id="KW-0547">Nucleotide-binding</keyword>
<keyword evidence="7 10" id="KW-0418">Kinase</keyword>
<evidence type="ECO:0000256" key="9">
    <source>
        <dbReference type="ARBA" id="ARBA00023098"/>
    </source>
</evidence>
<evidence type="ECO:0000256" key="8">
    <source>
        <dbReference type="ARBA" id="ARBA00022840"/>
    </source>
</evidence>
<dbReference type="GO" id="GO:0005886">
    <property type="term" value="C:plasma membrane"/>
    <property type="evidence" value="ECO:0007669"/>
    <property type="project" value="TreeGrafter"/>
</dbReference>
<sequence length="196" mass="21221">MLSDDGLQHLALARDLELAVVDQRLWGNGWLLPAGPLRETSGRRRDATVGPPVALRQLTDNAPRFVVQRAPGDIAHLTNGERLSVDAFRQRFAGQPLGAIAGIGHPGQFFAMLRTPGLSVQGVAVADHRSFPADALDAFPPGAPVLITEKDAIKSTHLPPALRERLWVVGLRLDLPAELLPWLTHQLEIARGRSTA</sequence>
<keyword evidence="4" id="KW-0441">Lipid A biosynthesis</keyword>
<evidence type="ECO:0000313" key="10">
    <source>
        <dbReference type="EMBL" id="OIQ63355.1"/>
    </source>
</evidence>
<dbReference type="PANTHER" id="PTHR42724:SF1">
    <property type="entry name" value="TETRAACYLDISACCHARIDE 4'-KINASE, MITOCHONDRIAL-RELATED"/>
    <property type="match status" value="1"/>
</dbReference>
<reference evidence="10" key="1">
    <citation type="submission" date="2016-10" db="EMBL/GenBank/DDBJ databases">
        <title>Sequence of Gallionella enrichment culture.</title>
        <authorList>
            <person name="Poehlein A."/>
            <person name="Muehling M."/>
            <person name="Daniel R."/>
        </authorList>
    </citation>
    <scope>NUCLEOTIDE SEQUENCE</scope>
</reference>
<evidence type="ECO:0000256" key="6">
    <source>
        <dbReference type="ARBA" id="ARBA00022741"/>
    </source>
</evidence>
<comment type="caution">
    <text evidence="10">The sequence shown here is derived from an EMBL/GenBank/DDBJ whole genome shotgun (WGS) entry which is preliminary data.</text>
</comment>
<evidence type="ECO:0000256" key="3">
    <source>
        <dbReference type="ARBA" id="ARBA00022516"/>
    </source>
</evidence>